<dbReference type="SUPFAM" id="SSF51971">
    <property type="entry name" value="Nucleotide-binding domain"/>
    <property type="match status" value="1"/>
</dbReference>
<keyword evidence="7" id="KW-0560">Oxidoreductase</keyword>
<dbReference type="PRINTS" id="PR00368">
    <property type="entry name" value="FADPNR"/>
</dbReference>
<keyword evidence="4" id="KW-0285">Flavoprotein</keyword>
<comment type="caution">
    <text evidence="12">The sequence shown here is derived from an EMBL/GenBank/DDBJ whole genome shotgun (WGS) entry which is preliminary data.</text>
</comment>
<dbReference type="InterPro" id="IPR036188">
    <property type="entry name" value="FAD/NAD-bd_sf"/>
</dbReference>
<dbReference type="PANTHER" id="PTHR42917:SF2">
    <property type="entry name" value="2,4-DIENOYL-COA REDUCTASE [(2E)-ENOYL-COA-PRODUCING]"/>
    <property type="match status" value="1"/>
</dbReference>
<keyword evidence="8" id="KW-0408">Iron</keyword>
<evidence type="ECO:0000256" key="5">
    <source>
        <dbReference type="ARBA" id="ARBA00022643"/>
    </source>
</evidence>
<feature type="domain" description="NADH:flavin oxidoreductase/NADH oxidase N-terminal" evidence="10">
    <location>
        <begin position="10"/>
        <end position="342"/>
    </location>
</feature>
<keyword evidence="5" id="KW-0288">FMN</keyword>
<evidence type="ECO:0000256" key="3">
    <source>
        <dbReference type="ARBA" id="ARBA00011048"/>
    </source>
</evidence>
<feature type="domain" description="FAD/NAD(P)-binding" evidence="11">
    <location>
        <begin position="393"/>
        <end position="491"/>
    </location>
</feature>
<evidence type="ECO:0000259" key="10">
    <source>
        <dbReference type="Pfam" id="PF00724"/>
    </source>
</evidence>
<keyword evidence="13" id="KW-1185">Reference proteome</keyword>
<dbReference type="Pfam" id="PF07992">
    <property type="entry name" value="Pyr_redox_2"/>
    <property type="match status" value="1"/>
</dbReference>
<protein>
    <submittedName>
        <fullName evidence="12">NAD(P)-binding protein</fullName>
    </submittedName>
</protein>
<evidence type="ECO:0000256" key="4">
    <source>
        <dbReference type="ARBA" id="ARBA00022630"/>
    </source>
</evidence>
<evidence type="ECO:0000256" key="6">
    <source>
        <dbReference type="ARBA" id="ARBA00022723"/>
    </source>
</evidence>
<dbReference type="AlphaFoldDB" id="A0A6A7Y2B7"/>
<dbReference type="GO" id="GO:0010181">
    <property type="term" value="F:FMN binding"/>
    <property type="evidence" value="ECO:0007669"/>
    <property type="project" value="InterPro"/>
</dbReference>
<dbReference type="InterPro" id="IPR013785">
    <property type="entry name" value="Aldolase_TIM"/>
</dbReference>
<reference evidence="12 13" key="1">
    <citation type="submission" date="2019-09" db="EMBL/GenBank/DDBJ databases">
        <title>Segnochrobactrum spirostomi gen. nov., sp. nov., isolated from the ciliate Spirostomum cf. yagiui and description of a novel family, Segnochrobactraceae fam. nov. within the order Rhizobiales of the class Alphaproteobacteria.</title>
        <authorList>
            <person name="Akter S."/>
            <person name="Shazib S.U.A."/>
            <person name="Shin M.K."/>
        </authorList>
    </citation>
    <scope>NUCLEOTIDE SEQUENCE [LARGE SCALE GENOMIC DNA]</scope>
    <source>
        <strain evidence="12 13">Sp-1</strain>
    </source>
</reference>
<evidence type="ECO:0000259" key="11">
    <source>
        <dbReference type="Pfam" id="PF07992"/>
    </source>
</evidence>
<evidence type="ECO:0000313" key="13">
    <source>
        <dbReference type="Proteomes" id="UP000332515"/>
    </source>
</evidence>
<proteinExistence type="inferred from homology"/>
<dbReference type="InterPro" id="IPR037348">
    <property type="entry name" value="TMADH/DMDH_FMN-bd"/>
</dbReference>
<comment type="cofactor">
    <cofactor evidence="2">
        <name>[4Fe-4S] cluster</name>
        <dbReference type="ChEBI" id="CHEBI:49883"/>
    </cofactor>
</comment>
<dbReference type="InterPro" id="IPR051793">
    <property type="entry name" value="NADH:flavin_oxidoreductase"/>
</dbReference>
<evidence type="ECO:0000256" key="1">
    <source>
        <dbReference type="ARBA" id="ARBA00001917"/>
    </source>
</evidence>
<accession>A0A6A7Y2B7</accession>
<evidence type="ECO:0000256" key="9">
    <source>
        <dbReference type="ARBA" id="ARBA00023014"/>
    </source>
</evidence>
<sequence length="700" mass="75910">MARDPRYDVLFEPVKIGPVTAPNRFYQVPHASGMTNALPRVRAAFREAKAEGGWGVICTGACSIDPSSDDAPLPFASLWDDNDIRAHALMTDAVHRHGSLAGVELWHGGASVMNRASRLPPLSPSGIPWMATHVGFMGNLRPKTMDRADLKDVLAWQAEGARKARTAGFDIVYVYAGMGYLGYEFLLPEYNQRTDEYGGSIENRVRFVRELIDVTKDAVGKDCGVALRISLEELRGRPGIHAESEAHEVIALLADVPDLFDVKMDSSPTDCSASRFTGEGSHEPVIDFVKKLTEKPVVGVGRFTSPDAMVSQIRRGVLDLIGGARPSIADPFLPRKIAEGRLEEIRECIGCNICISSWHDGVPVRCTQNPTAGEEWRRGWHPERVEQAERPERVLVVGAGPAGLECALTLGRGGHEVTLAEAGRTLGGRLAFETRLPGLSAWGRVVDYRRGRLEAMDNVSIYLESALGVDDILDLAPDHVVVATGARWTPMLYSAMEIPVGRLDHPNVFTPDDIAAGRLPDGPTLVFDFDNYYMGGVLTEHLAAQGLAVSYATPAGQASAWTIMTNELPLVHRALSRRKVAVTTLHILADFDGETATLKHLFTGEETRISCRAVLIVGLRLPRSELFDALTARAADVAAAGIRSVERIGDTLAPGAIAHAVHSGHRLARTLGAAAPDRLYRRDAPIVEVEPGFVARIAAE</sequence>
<dbReference type="Gene3D" id="3.20.20.70">
    <property type="entry name" value="Aldolase class I"/>
    <property type="match status" value="1"/>
</dbReference>
<dbReference type="GO" id="GO:0046872">
    <property type="term" value="F:metal ion binding"/>
    <property type="evidence" value="ECO:0007669"/>
    <property type="project" value="UniProtKB-KW"/>
</dbReference>
<evidence type="ECO:0000256" key="7">
    <source>
        <dbReference type="ARBA" id="ARBA00023002"/>
    </source>
</evidence>
<dbReference type="CDD" id="cd02929">
    <property type="entry name" value="TMADH_HD_FMN"/>
    <property type="match status" value="1"/>
</dbReference>
<comment type="cofactor">
    <cofactor evidence="1">
        <name>FMN</name>
        <dbReference type="ChEBI" id="CHEBI:58210"/>
    </cofactor>
</comment>
<gene>
    <name evidence="12" type="ORF">F0357_11070</name>
</gene>
<dbReference type="RefSeq" id="WP_153481146.1">
    <property type="nucleotide sequence ID" value="NZ_VWNA01000001.1"/>
</dbReference>
<dbReference type="Gene3D" id="3.50.50.60">
    <property type="entry name" value="FAD/NAD(P)-binding domain"/>
    <property type="match status" value="1"/>
</dbReference>
<evidence type="ECO:0000313" key="12">
    <source>
        <dbReference type="EMBL" id="MQT13173.1"/>
    </source>
</evidence>
<dbReference type="GO" id="GO:0016491">
    <property type="term" value="F:oxidoreductase activity"/>
    <property type="evidence" value="ECO:0007669"/>
    <property type="project" value="UniProtKB-KW"/>
</dbReference>
<dbReference type="Gene3D" id="3.40.50.720">
    <property type="entry name" value="NAD(P)-binding Rossmann-like Domain"/>
    <property type="match status" value="1"/>
</dbReference>
<dbReference type="EMBL" id="VWNA01000001">
    <property type="protein sequence ID" value="MQT13173.1"/>
    <property type="molecule type" value="Genomic_DNA"/>
</dbReference>
<keyword evidence="6" id="KW-0479">Metal-binding</keyword>
<name>A0A6A7Y2B7_9HYPH</name>
<evidence type="ECO:0000256" key="2">
    <source>
        <dbReference type="ARBA" id="ARBA00001966"/>
    </source>
</evidence>
<dbReference type="SUPFAM" id="SSF51395">
    <property type="entry name" value="FMN-linked oxidoreductases"/>
    <property type="match status" value="1"/>
</dbReference>
<dbReference type="InterPro" id="IPR001155">
    <property type="entry name" value="OxRdtase_FMN_N"/>
</dbReference>
<comment type="similarity">
    <text evidence="3">In the N-terminal section; belongs to the NADH:flavin oxidoreductase/NADH oxidase family.</text>
</comment>
<dbReference type="InterPro" id="IPR023753">
    <property type="entry name" value="FAD/NAD-binding_dom"/>
</dbReference>
<dbReference type="Proteomes" id="UP000332515">
    <property type="component" value="Unassembled WGS sequence"/>
</dbReference>
<dbReference type="Pfam" id="PF00724">
    <property type="entry name" value="Oxidored_FMN"/>
    <property type="match status" value="1"/>
</dbReference>
<dbReference type="PANTHER" id="PTHR42917">
    <property type="entry name" value="2,4-DIENOYL-COA REDUCTASE"/>
    <property type="match status" value="1"/>
</dbReference>
<dbReference type="SUPFAM" id="SSF51905">
    <property type="entry name" value="FAD/NAD(P)-binding domain"/>
    <property type="match status" value="1"/>
</dbReference>
<dbReference type="GO" id="GO:0051536">
    <property type="term" value="F:iron-sulfur cluster binding"/>
    <property type="evidence" value="ECO:0007669"/>
    <property type="project" value="UniProtKB-KW"/>
</dbReference>
<evidence type="ECO:0000256" key="8">
    <source>
        <dbReference type="ARBA" id="ARBA00023004"/>
    </source>
</evidence>
<organism evidence="12 13">
    <name type="scientific">Segnochrobactrum spirostomi</name>
    <dbReference type="NCBI Taxonomy" id="2608987"/>
    <lineage>
        <taxon>Bacteria</taxon>
        <taxon>Pseudomonadati</taxon>
        <taxon>Pseudomonadota</taxon>
        <taxon>Alphaproteobacteria</taxon>
        <taxon>Hyphomicrobiales</taxon>
        <taxon>Segnochrobactraceae</taxon>
        <taxon>Segnochrobactrum</taxon>
    </lineage>
</organism>
<keyword evidence="9" id="KW-0411">Iron-sulfur</keyword>